<dbReference type="PANTHER" id="PTHR34835">
    <property type="entry name" value="OS07G0283600 PROTEIN-RELATED"/>
    <property type="match status" value="1"/>
</dbReference>
<gene>
    <name evidence="2" type="ORF">POM88_012704</name>
</gene>
<evidence type="ECO:0000256" key="1">
    <source>
        <dbReference type="SAM" id="MobiDB-lite"/>
    </source>
</evidence>
<dbReference type="Proteomes" id="UP001237642">
    <property type="component" value="Unassembled WGS sequence"/>
</dbReference>
<dbReference type="AlphaFoldDB" id="A0AAD8N3N6"/>
<evidence type="ECO:0000313" key="2">
    <source>
        <dbReference type="EMBL" id="KAK1393648.1"/>
    </source>
</evidence>
<name>A0AAD8N3N6_9APIA</name>
<evidence type="ECO:0000313" key="3">
    <source>
        <dbReference type="Proteomes" id="UP001237642"/>
    </source>
</evidence>
<proteinExistence type="predicted"/>
<feature type="compositionally biased region" description="Basic and acidic residues" evidence="1">
    <location>
        <begin position="157"/>
        <end position="180"/>
    </location>
</feature>
<feature type="compositionally biased region" description="Low complexity" evidence="1">
    <location>
        <begin position="39"/>
        <end position="54"/>
    </location>
</feature>
<feature type="region of interest" description="Disordered" evidence="1">
    <location>
        <begin position="1"/>
        <end position="71"/>
    </location>
</feature>
<reference evidence="2" key="2">
    <citation type="submission" date="2023-05" db="EMBL/GenBank/DDBJ databases">
        <authorList>
            <person name="Schelkunov M.I."/>
        </authorList>
    </citation>
    <scope>NUCLEOTIDE SEQUENCE</scope>
    <source>
        <strain evidence="2">Hsosn_3</strain>
        <tissue evidence="2">Leaf</tissue>
    </source>
</reference>
<comment type="caution">
    <text evidence="2">The sequence shown here is derived from an EMBL/GenBank/DDBJ whole genome shotgun (WGS) entry which is preliminary data.</text>
</comment>
<protein>
    <submittedName>
        <fullName evidence="2">Uncharacterized protein</fullName>
    </submittedName>
</protein>
<sequence length="666" mass="75497">MFSNFGTSVVTAGSDTVKPPLKRSTKKDCGNIAKKNVATSSDSNTNPSPTPSRNTRNKIGAEERQKNVQKPVRLMNTSVSDINPLRKFSRETSKKVVESESRSEPESVFEVELESETESGCLPQHVQNTGSKFIAKKSCAAFEKNYNDDCDFEKSPPRKFVGKTERSPKRKRETFDEAGNKGRKKHKFDECLKSNKIEKSKEGDRPRKVLVRALPHIFSLVVSLMSESQKEWVSDVGFGHLLSFSLDKIPHTIAVNSIWHFDYANMIFNLYNDRIIRVTEDDVHDILGLPQGKREITIVENCGLREEWRLQFPGISAGHKITEKMISRVITKSRHADIRFKQNFMVLMMNLFVRCIKNSYVSQEILGFVGNYDDASEYNWCKLVIDSLGRASKNWFENPRTQYYCGSLMFLIYLYLDRVKNPKVQVQRTRPAFIGWTNSEVRARDIFENVDKSFGKGEIEGSYEIVKCAEEGDVTNNQQFEDLISQVKNDIKKFRDIQQRCRTNLAMAKALFSTNPMVNELEDDFAKLHEVTKYSVNSKQRVEERAPNAEAGVESTDIGIHGMQGIPHHVIATHFGQEEMEIVGTSAISYSYASGPSSDGPSIGSPPAISNKAPQAAIKVAYLVWEDDAMSMEERRMSLEKYQMSSVYDAISRKISESRLAGSMTF</sequence>
<feature type="compositionally biased region" description="Basic and acidic residues" evidence="1">
    <location>
        <begin position="89"/>
        <end position="105"/>
    </location>
</feature>
<feature type="compositionally biased region" description="Polar residues" evidence="1">
    <location>
        <begin position="1"/>
        <end position="14"/>
    </location>
</feature>
<reference evidence="2" key="1">
    <citation type="submission" date="2023-02" db="EMBL/GenBank/DDBJ databases">
        <title>Genome of toxic invasive species Heracleum sosnowskyi carries increased number of genes despite the absence of recent whole-genome duplications.</title>
        <authorList>
            <person name="Schelkunov M."/>
            <person name="Shtratnikova V."/>
            <person name="Makarenko M."/>
            <person name="Klepikova A."/>
            <person name="Omelchenko D."/>
            <person name="Novikova G."/>
            <person name="Obukhova E."/>
            <person name="Bogdanov V."/>
            <person name="Penin A."/>
            <person name="Logacheva M."/>
        </authorList>
    </citation>
    <scope>NUCLEOTIDE SEQUENCE</scope>
    <source>
        <strain evidence="2">Hsosn_3</strain>
        <tissue evidence="2">Leaf</tissue>
    </source>
</reference>
<feature type="region of interest" description="Disordered" evidence="1">
    <location>
        <begin position="157"/>
        <end position="181"/>
    </location>
</feature>
<dbReference type="EMBL" id="JAUIZM010000003">
    <property type="protein sequence ID" value="KAK1393648.1"/>
    <property type="molecule type" value="Genomic_DNA"/>
</dbReference>
<dbReference type="PANTHER" id="PTHR34835:SF90">
    <property type="entry name" value="AMINOTRANSFERASE-LIKE PLANT MOBILE DOMAIN-CONTAINING PROTEIN"/>
    <property type="match status" value="1"/>
</dbReference>
<feature type="region of interest" description="Disordered" evidence="1">
    <location>
        <begin position="89"/>
        <end position="108"/>
    </location>
</feature>
<organism evidence="2 3">
    <name type="scientific">Heracleum sosnowskyi</name>
    <dbReference type="NCBI Taxonomy" id="360622"/>
    <lineage>
        <taxon>Eukaryota</taxon>
        <taxon>Viridiplantae</taxon>
        <taxon>Streptophyta</taxon>
        <taxon>Embryophyta</taxon>
        <taxon>Tracheophyta</taxon>
        <taxon>Spermatophyta</taxon>
        <taxon>Magnoliopsida</taxon>
        <taxon>eudicotyledons</taxon>
        <taxon>Gunneridae</taxon>
        <taxon>Pentapetalae</taxon>
        <taxon>asterids</taxon>
        <taxon>campanulids</taxon>
        <taxon>Apiales</taxon>
        <taxon>Apiaceae</taxon>
        <taxon>Apioideae</taxon>
        <taxon>apioid superclade</taxon>
        <taxon>Tordylieae</taxon>
        <taxon>Tordyliinae</taxon>
        <taxon>Heracleum</taxon>
    </lineage>
</organism>
<accession>A0AAD8N3N6</accession>
<keyword evidence="3" id="KW-1185">Reference proteome</keyword>